<dbReference type="STRING" id="419005.HMPREF1860_00857"/>
<evidence type="ECO:0000313" key="2">
    <source>
        <dbReference type="Proteomes" id="UP000070531"/>
    </source>
</evidence>
<organism evidence="1">
    <name type="scientific">Prevotella amnii</name>
    <dbReference type="NCBI Taxonomy" id="419005"/>
    <lineage>
        <taxon>Bacteria</taxon>
        <taxon>Pseudomonadati</taxon>
        <taxon>Bacteroidota</taxon>
        <taxon>Bacteroidia</taxon>
        <taxon>Bacteroidales</taxon>
        <taxon>Prevotellaceae</taxon>
        <taxon>Prevotella</taxon>
    </lineage>
</organism>
<dbReference type="RefSeq" id="WP_060932804.1">
    <property type="nucleotide sequence ID" value="NZ_KQ960502.1"/>
</dbReference>
<comment type="caution">
    <text evidence="1">The sequence shown here is derived from an EMBL/GenBank/DDBJ whole genome shotgun (WGS) entry which is preliminary data.</text>
</comment>
<accession>A0A134BFK8</accession>
<dbReference type="Proteomes" id="UP000070531">
    <property type="component" value="Unassembled WGS sequence"/>
</dbReference>
<gene>
    <name evidence="1" type="ORF">HMPREF1860_00857</name>
</gene>
<dbReference type="PATRIC" id="fig|419005.5.peg.859"/>
<name>A0A134BFK8_9BACT</name>
<dbReference type="AlphaFoldDB" id="A0A134BFK8"/>
<protein>
    <submittedName>
        <fullName evidence="1">Uncharacterized protein</fullName>
    </submittedName>
</protein>
<evidence type="ECO:0000313" key="1">
    <source>
        <dbReference type="EMBL" id="KXB78731.1"/>
    </source>
</evidence>
<proteinExistence type="predicted"/>
<dbReference type="EMBL" id="LSDL01000038">
    <property type="protein sequence ID" value="KXB78731.1"/>
    <property type="molecule type" value="Genomic_DNA"/>
</dbReference>
<sequence length="191" mass="22488">MVIDKAFFSNFNYPRDGMILIYLIVNADDDGDVKTNYKRISIGTGYSVKEVRTSIDRLEWFGKVKGRQRAGNMLVITICNIDSYNGKKQSKNRERADKGQTKYDLATRQKMFYDSLIPFVGIYGKDMVRAFYNKWSEPTLSGTKMKYELEKTWETKRRLVTWKNNEYKYAHKHSTVLNSSDMDYNKNSDWE</sequence>
<reference evidence="1 2" key="1">
    <citation type="submission" date="2016-01" db="EMBL/GenBank/DDBJ databases">
        <authorList>
            <person name="Oliw E.H."/>
        </authorList>
    </citation>
    <scope>NUCLEOTIDE SEQUENCE [LARGE SCALE GENOMIC DNA]</scope>
    <source>
        <strain evidence="1 2">DNF00307</strain>
    </source>
</reference>